<protein>
    <submittedName>
        <fullName evidence="1">Uncharacterized protein</fullName>
    </submittedName>
</protein>
<dbReference type="AlphaFoldDB" id="A0A1S8MDX2"/>
<accession>A0A1S8MDX2</accession>
<sequence>MKNLKLKALSLGIVSTVLISSSAFAATGNTKQINKTSSKVTTQAPSNITSSKLRSSWDSRTADTIIAEGGTIHEGDVGYFVEQVQWCLQRAGYLANIYTSADGIFGNETDTAVRNFQSNHGLSSDGVVGPNTWRVLKNY</sequence>
<dbReference type="Pfam" id="PF01471">
    <property type="entry name" value="PG_binding_1"/>
    <property type="match status" value="1"/>
</dbReference>
<name>A0A1S8MDX2_9CLOT</name>
<gene>
    <name evidence="1" type="ORF">CROST_022560</name>
</gene>
<dbReference type="InterPro" id="IPR002477">
    <property type="entry name" value="Peptidoglycan-bd-like"/>
</dbReference>
<dbReference type="InterPro" id="IPR036366">
    <property type="entry name" value="PGBDSf"/>
</dbReference>
<dbReference type="STRING" id="84029.CROST_35380"/>
<dbReference type="EMBL" id="CP096983">
    <property type="protein sequence ID" value="URZ11539.1"/>
    <property type="molecule type" value="Genomic_DNA"/>
</dbReference>
<dbReference type="KEGG" id="crw:CROST_022560"/>
<organism evidence="1 2">
    <name type="scientific">Clostridium felsineum</name>
    <dbReference type="NCBI Taxonomy" id="36839"/>
    <lineage>
        <taxon>Bacteria</taxon>
        <taxon>Bacillati</taxon>
        <taxon>Bacillota</taxon>
        <taxon>Clostridia</taxon>
        <taxon>Eubacteriales</taxon>
        <taxon>Clostridiaceae</taxon>
        <taxon>Clostridium</taxon>
    </lineage>
</organism>
<evidence type="ECO:0000313" key="2">
    <source>
        <dbReference type="Proteomes" id="UP000190951"/>
    </source>
</evidence>
<dbReference type="Proteomes" id="UP000190951">
    <property type="component" value="Chromosome"/>
</dbReference>
<proteinExistence type="predicted"/>
<dbReference type="RefSeq" id="WP_077832842.1">
    <property type="nucleotide sequence ID" value="NZ_CP096983.1"/>
</dbReference>
<dbReference type="InterPro" id="IPR036365">
    <property type="entry name" value="PGBD-like_sf"/>
</dbReference>
<dbReference type="Gene3D" id="1.10.101.10">
    <property type="entry name" value="PGBD-like superfamily/PGBD"/>
    <property type="match status" value="1"/>
</dbReference>
<dbReference type="SUPFAM" id="SSF47090">
    <property type="entry name" value="PGBD-like"/>
    <property type="match status" value="1"/>
</dbReference>
<evidence type="ECO:0000313" key="1">
    <source>
        <dbReference type="EMBL" id="URZ11539.1"/>
    </source>
</evidence>
<keyword evidence="2" id="KW-1185">Reference proteome</keyword>
<reference evidence="1 2" key="1">
    <citation type="submission" date="2022-04" db="EMBL/GenBank/DDBJ databases">
        <title>Genome sequence of C. roseum typestrain.</title>
        <authorList>
            <person name="Poehlein A."/>
            <person name="Schoch T."/>
            <person name="Duerre P."/>
            <person name="Daniel R."/>
        </authorList>
    </citation>
    <scope>NUCLEOTIDE SEQUENCE [LARGE SCALE GENOMIC DNA]</scope>
    <source>
        <strain evidence="1 2">DSM 7320</strain>
    </source>
</reference>